<dbReference type="Pfam" id="PF25562">
    <property type="entry name" value="CNBH_CNNM2_C"/>
    <property type="match status" value="1"/>
</dbReference>
<evidence type="ECO:0000313" key="2">
    <source>
        <dbReference type="WBParaSite" id="ACRNAN_scaffold27267.g11084.t1"/>
    </source>
</evidence>
<reference evidence="2" key="1">
    <citation type="submission" date="2022-11" db="UniProtKB">
        <authorList>
            <consortium name="WormBaseParasite"/>
        </authorList>
    </citation>
    <scope>IDENTIFICATION</scope>
</reference>
<name>A0A914DHN2_9BILA</name>
<sequence length="128" mass="14769">SLLISTQMQVVTMQWLKTNHSAFHSDLIAQSVLEKLVRQHVRRTEISTEELDPSDVAYNPTTRLYTKKTLSNKFILILEGRVNVTIGESAMTFEAGPWYCFGTEVLDSVLKLIRKHKENQENEKFQDI</sequence>
<organism evidence="1 2">
    <name type="scientific">Acrobeloides nanus</name>
    <dbReference type="NCBI Taxonomy" id="290746"/>
    <lineage>
        <taxon>Eukaryota</taxon>
        <taxon>Metazoa</taxon>
        <taxon>Ecdysozoa</taxon>
        <taxon>Nematoda</taxon>
        <taxon>Chromadorea</taxon>
        <taxon>Rhabditida</taxon>
        <taxon>Tylenchina</taxon>
        <taxon>Cephalobomorpha</taxon>
        <taxon>Cephaloboidea</taxon>
        <taxon>Cephalobidae</taxon>
        <taxon>Acrobeloides</taxon>
    </lineage>
</organism>
<evidence type="ECO:0000313" key="1">
    <source>
        <dbReference type="Proteomes" id="UP000887540"/>
    </source>
</evidence>
<proteinExistence type="predicted"/>
<dbReference type="Proteomes" id="UP000887540">
    <property type="component" value="Unplaced"/>
</dbReference>
<dbReference type="AlphaFoldDB" id="A0A914DHN2"/>
<accession>A0A914DHN2</accession>
<protein>
    <submittedName>
        <fullName evidence="2">Cyclic nucleotide-binding domain-containing protein</fullName>
    </submittedName>
</protein>
<dbReference type="WBParaSite" id="ACRNAN_scaffold27267.g11084.t1">
    <property type="protein sequence ID" value="ACRNAN_scaffold27267.g11084.t1"/>
    <property type="gene ID" value="ACRNAN_scaffold27267.g11084"/>
</dbReference>
<keyword evidence="1" id="KW-1185">Reference proteome</keyword>